<gene>
    <name evidence="3" type="ORF">VTJ49DRAFT_2737</name>
</gene>
<evidence type="ECO:0000256" key="1">
    <source>
        <dbReference type="ARBA" id="ARBA00022801"/>
    </source>
</evidence>
<sequence length="403" mass="45423">MGSTSPIELPALKTNPKFIFFTDFDGTITQQDSNDFITDNLGFGQALRRKLNEDVLYGRTDFRDAFRDMLDSINAPFDQCIEVLKKNINLDPGFKAFFEWAKENNIPIVVLSGGMEPIIRALLAHMLGAEAADTLQIVSNHVAPREGKDINEVGGWQIVFRDESGFGHDKSREIRPYANLPAGERPVLFYAGDGVSDLSAAKETDLLFAKAGRDLVKFCENENVPFTTFNDFSDIHATVKDIVEGRLGVKEAAIGRKKKDNGKPAHNSASVYQGNYYIPKDSTRHSPNIPVRHHNSHLVHSPVALSHRRIDRPRECLREHQPGEEPHHHHHDHHYHRSVHLIPSIIIIIIILSRPTGDKKTGPSSQANRSRNDYRQHGQPRPSHQLDWMASACARPSQSRWLL</sequence>
<protein>
    <recommendedName>
        <fullName evidence="5">Phosphoserine phosphatase</fullName>
    </recommendedName>
</protein>
<reference evidence="3 4" key="1">
    <citation type="journal article" date="2024" name="Commun. Biol.">
        <title>Comparative genomic analysis of thermophilic fungi reveals convergent evolutionary adaptations and gene losses.</title>
        <authorList>
            <person name="Steindorff A.S."/>
            <person name="Aguilar-Pontes M.V."/>
            <person name="Robinson A.J."/>
            <person name="Andreopoulos B."/>
            <person name="LaButti K."/>
            <person name="Kuo A."/>
            <person name="Mondo S."/>
            <person name="Riley R."/>
            <person name="Otillar R."/>
            <person name="Haridas S."/>
            <person name="Lipzen A."/>
            <person name="Grimwood J."/>
            <person name="Schmutz J."/>
            <person name="Clum A."/>
            <person name="Reid I.D."/>
            <person name="Moisan M.C."/>
            <person name="Butler G."/>
            <person name="Nguyen T.T.M."/>
            <person name="Dewar K."/>
            <person name="Conant G."/>
            <person name="Drula E."/>
            <person name="Henrissat B."/>
            <person name="Hansel C."/>
            <person name="Singer S."/>
            <person name="Hutchinson M.I."/>
            <person name="de Vries R.P."/>
            <person name="Natvig D.O."/>
            <person name="Powell A.J."/>
            <person name="Tsang A."/>
            <person name="Grigoriev I.V."/>
        </authorList>
    </citation>
    <scope>NUCLEOTIDE SEQUENCE [LARGE SCALE GENOMIC DNA]</scope>
    <source>
        <strain evidence="3 4">CBS 620.91</strain>
    </source>
</reference>
<dbReference type="InterPro" id="IPR036412">
    <property type="entry name" value="HAD-like_sf"/>
</dbReference>
<evidence type="ECO:0000313" key="3">
    <source>
        <dbReference type="EMBL" id="KAL1843186.1"/>
    </source>
</evidence>
<dbReference type="Proteomes" id="UP001583172">
    <property type="component" value="Unassembled WGS sequence"/>
</dbReference>
<dbReference type="NCBIfam" id="TIGR01488">
    <property type="entry name" value="HAD-SF-IB"/>
    <property type="match status" value="1"/>
</dbReference>
<accession>A0ABR3VMZ6</accession>
<keyword evidence="4" id="KW-1185">Reference proteome</keyword>
<dbReference type="EMBL" id="JAZGSY010000022">
    <property type="protein sequence ID" value="KAL1843186.1"/>
    <property type="molecule type" value="Genomic_DNA"/>
</dbReference>
<evidence type="ECO:0000256" key="2">
    <source>
        <dbReference type="SAM" id="MobiDB-lite"/>
    </source>
</evidence>
<dbReference type="Pfam" id="PF12710">
    <property type="entry name" value="HAD"/>
    <property type="match status" value="1"/>
</dbReference>
<comment type="caution">
    <text evidence="3">The sequence shown here is derived from an EMBL/GenBank/DDBJ whole genome shotgun (WGS) entry which is preliminary data.</text>
</comment>
<dbReference type="NCBIfam" id="TIGR01489">
    <property type="entry name" value="DKMTPPase-SF"/>
    <property type="match status" value="1"/>
</dbReference>
<proteinExistence type="predicted"/>
<dbReference type="SUPFAM" id="SSF56784">
    <property type="entry name" value="HAD-like"/>
    <property type="match status" value="1"/>
</dbReference>
<dbReference type="InterPro" id="IPR006384">
    <property type="entry name" value="HAD_hydro_PyrdxlP_Pase-like"/>
</dbReference>
<evidence type="ECO:0000313" key="4">
    <source>
        <dbReference type="Proteomes" id="UP001583172"/>
    </source>
</evidence>
<dbReference type="InterPro" id="IPR023214">
    <property type="entry name" value="HAD_sf"/>
</dbReference>
<keyword evidence="1" id="KW-0378">Hydrolase</keyword>
<dbReference type="Gene3D" id="3.40.50.1000">
    <property type="entry name" value="HAD superfamily/HAD-like"/>
    <property type="match status" value="1"/>
</dbReference>
<dbReference type="InterPro" id="IPR050849">
    <property type="entry name" value="HAD-like_hydrolase_phosphatase"/>
</dbReference>
<feature type="region of interest" description="Disordered" evidence="2">
    <location>
        <begin position="356"/>
        <end position="389"/>
    </location>
</feature>
<dbReference type="PANTHER" id="PTHR28181:SF2">
    <property type="entry name" value="PHOSPHORIC MONOESTER HYDROLASE"/>
    <property type="match status" value="1"/>
</dbReference>
<evidence type="ECO:0008006" key="5">
    <source>
        <dbReference type="Google" id="ProtNLM"/>
    </source>
</evidence>
<organism evidence="3 4">
    <name type="scientific">Humicola insolens</name>
    <name type="common">Soft-rot fungus</name>
    <dbReference type="NCBI Taxonomy" id="85995"/>
    <lineage>
        <taxon>Eukaryota</taxon>
        <taxon>Fungi</taxon>
        <taxon>Dikarya</taxon>
        <taxon>Ascomycota</taxon>
        <taxon>Pezizomycotina</taxon>
        <taxon>Sordariomycetes</taxon>
        <taxon>Sordariomycetidae</taxon>
        <taxon>Sordariales</taxon>
        <taxon>Chaetomiaceae</taxon>
        <taxon>Mycothermus</taxon>
    </lineage>
</organism>
<dbReference type="PANTHER" id="PTHR28181">
    <property type="entry name" value="UPF0655 PROTEIN YCR015C"/>
    <property type="match status" value="1"/>
</dbReference>
<dbReference type="Gene3D" id="3.90.1470.20">
    <property type="match status" value="1"/>
</dbReference>
<name>A0ABR3VMZ6_HUMIN</name>